<protein>
    <recommendedName>
        <fullName evidence="2">AMP-dependent synthetase/ligase domain-containing protein</fullName>
    </recommendedName>
</protein>
<dbReference type="Proteomes" id="UP000253153">
    <property type="component" value="Unassembled WGS sequence"/>
</dbReference>
<evidence type="ECO:0000313" key="4">
    <source>
        <dbReference type="Proteomes" id="UP000253153"/>
    </source>
</evidence>
<evidence type="ECO:0000313" key="3">
    <source>
        <dbReference type="EMBL" id="RBR18753.1"/>
    </source>
</evidence>
<feature type="domain" description="AMP-dependent synthetase/ligase" evidence="2">
    <location>
        <begin position="15"/>
        <end position="321"/>
    </location>
</feature>
<dbReference type="Pfam" id="PF00501">
    <property type="entry name" value="AMP-binding"/>
    <property type="match status" value="1"/>
</dbReference>
<dbReference type="EMBL" id="QKXC01000121">
    <property type="protein sequence ID" value="RBR18753.1"/>
    <property type="molecule type" value="Genomic_DNA"/>
</dbReference>
<evidence type="ECO:0000256" key="1">
    <source>
        <dbReference type="ARBA" id="ARBA00006432"/>
    </source>
</evidence>
<evidence type="ECO:0000259" key="2">
    <source>
        <dbReference type="Pfam" id="PF00501"/>
    </source>
</evidence>
<dbReference type="InterPro" id="IPR020845">
    <property type="entry name" value="AMP-binding_CS"/>
</dbReference>
<gene>
    <name evidence="3" type="ORF">FIESC28_05894</name>
</gene>
<reference evidence="3 4" key="1">
    <citation type="submission" date="2018-06" db="EMBL/GenBank/DDBJ databases">
        <title>Fusarium incarnatum-equiseti species complex species 28.</title>
        <authorList>
            <person name="Gardiner D.M."/>
        </authorList>
    </citation>
    <scope>NUCLEOTIDE SEQUENCE [LARGE SCALE GENOMIC DNA]</scope>
    <source>
        <strain evidence="3 4">FIESC_28</strain>
    </source>
</reference>
<dbReference type="RefSeq" id="XP_031015900.1">
    <property type="nucleotide sequence ID" value="XM_031160039.1"/>
</dbReference>
<dbReference type="PANTHER" id="PTHR43201">
    <property type="entry name" value="ACYL-COA SYNTHETASE"/>
    <property type="match status" value="1"/>
</dbReference>
<sequence>MRTFHTLLSVIQSLAQSRGDSPAVRYADESGYKTISYAEHWQNINDAAKNWTAELTQAGIAKGSVVGLWMKGLSYEDLLHYLSLLRAGFVPQLFPFRMQDPSILFELLAKGGATALLYDPDCEPLVRDCPVPTASISGVVGRTPDDVYLNAVTTSANGDQVLVIFHTSGSTSIPKLVPQTVRWLDCLIRKHQHDHIRDSPDSVISAIGSHAHLGNTIVLAVHLAAGSCLLLPTTIPYSPLQLDDMITNGGLTILSIFPGLLVPMFAEARRDDAFLKKLQNLQKINFAGHILQPKEEAWGRENGLKLINVYGSTEIGVSMMSTPTSPYVSPLAESGCEFIPFGEPLSGSDQLFQLIIPAEADDCPHPSLRNKSDGKFHTGDVLQCISKDQYVYRGRVDDTIKMKLGQPCDAGSLEADVMQICESDLISAVSVIGSGRLSPAMVVEAKDDAIFEADDDKLLALKNEIIFRTALFQKQKYAHVWISDVRLVFVVKKGTLPRTPKGNVMRKAVEKMFAKDLDEFFLSASKP</sequence>
<dbReference type="GeneID" id="41995335"/>
<dbReference type="Pfam" id="PF23562">
    <property type="entry name" value="AMP-binding_C_3"/>
    <property type="match status" value="1"/>
</dbReference>
<accession>A0A366RNS0</accession>
<dbReference type="OrthoDB" id="429813at2759"/>
<dbReference type="Gene3D" id="3.40.50.12780">
    <property type="entry name" value="N-terminal domain of ligase-like"/>
    <property type="match status" value="1"/>
</dbReference>
<dbReference type="AlphaFoldDB" id="A0A366RNS0"/>
<dbReference type="InterPro" id="IPR000873">
    <property type="entry name" value="AMP-dep_synth/lig_dom"/>
</dbReference>
<comment type="caution">
    <text evidence="3">The sequence shown here is derived from an EMBL/GenBank/DDBJ whole genome shotgun (WGS) entry which is preliminary data.</text>
</comment>
<name>A0A366RNS0_9HYPO</name>
<dbReference type="PROSITE" id="PS00455">
    <property type="entry name" value="AMP_BINDING"/>
    <property type="match status" value="1"/>
</dbReference>
<keyword evidence="4" id="KW-1185">Reference proteome</keyword>
<dbReference type="PANTHER" id="PTHR43201:SF8">
    <property type="entry name" value="ACYL-COA SYNTHETASE FAMILY MEMBER 3"/>
    <property type="match status" value="1"/>
</dbReference>
<dbReference type="InterPro" id="IPR042099">
    <property type="entry name" value="ANL_N_sf"/>
</dbReference>
<proteinExistence type="inferred from homology"/>
<dbReference type="GO" id="GO:0006631">
    <property type="term" value="P:fatty acid metabolic process"/>
    <property type="evidence" value="ECO:0007669"/>
    <property type="project" value="TreeGrafter"/>
</dbReference>
<dbReference type="SUPFAM" id="SSF56801">
    <property type="entry name" value="Acetyl-CoA synthetase-like"/>
    <property type="match status" value="1"/>
</dbReference>
<comment type="similarity">
    <text evidence="1">Belongs to the ATP-dependent AMP-binding enzyme family.</text>
</comment>
<dbReference type="GO" id="GO:0031956">
    <property type="term" value="F:medium-chain fatty acid-CoA ligase activity"/>
    <property type="evidence" value="ECO:0007669"/>
    <property type="project" value="TreeGrafter"/>
</dbReference>
<organism evidence="3 4">
    <name type="scientific">Fusarium coffeatum</name>
    <dbReference type="NCBI Taxonomy" id="231269"/>
    <lineage>
        <taxon>Eukaryota</taxon>
        <taxon>Fungi</taxon>
        <taxon>Dikarya</taxon>
        <taxon>Ascomycota</taxon>
        <taxon>Pezizomycotina</taxon>
        <taxon>Sordariomycetes</taxon>
        <taxon>Hypocreomycetidae</taxon>
        <taxon>Hypocreales</taxon>
        <taxon>Nectriaceae</taxon>
        <taxon>Fusarium</taxon>
        <taxon>Fusarium incarnatum-equiseti species complex</taxon>
    </lineage>
</organism>